<evidence type="ECO:0000313" key="3">
    <source>
        <dbReference type="Proteomes" id="UP000257109"/>
    </source>
</evidence>
<dbReference type="EMBL" id="QJKJ01002249">
    <property type="protein sequence ID" value="RDY03630.1"/>
    <property type="molecule type" value="Genomic_DNA"/>
</dbReference>
<dbReference type="PANTHER" id="PTHR48154:SF1">
    <property type="entry name" value="PROTEIN, PUTATIVE-RELATED"/>
    <property type="match status" value="1"/>
</dbReference>
<dbReference type="PANTHER" id="PTHR48154">
    <property type="entry name" value="PROTEIN, PUTATIVE-RELATED"/>
    <property type="match status" value="1"/>
</dbReference>
<dbReference type="AlphaFoldDB" id="A0A371HLJ1"/>
<dbReference type="Proteomes" id="UP000257109">
    <property type="component" value="Unassembled WGS sequence"/>
</dbReference>
<reference evidence="2" key="1">
    <citation type="submission" date="2018-05" db="EMBL/GenBank/DDBJ databases">
        <title>Draft genome of Mucuna pruriens seed.</title>
        <authorList>
            <person name="Nnadi N.E."/>
            <person name="Vos R."/>
            <person name="Hasami M.H."/>
            <person name="Devisetty U.K."/>
            <person name="Aguiy J.C."/>
        </authorList>
    </citation>
    <scope>NUCLEOTIDE SEQUENCE [LARGE SCALE GENOMIC DNA]</scope>
    <source>
        <strain evidence="2">JCA_2017</strain>
    </source>
</reference>
<dbReference type="Pfam" id="PF24924">
    <property type="entry name" value="DUF7745"/>
    <property type="match status" value="1"/>
</dbReference>
<keyword evidence="3" id="KW-1185">Reference proteome</keyword>
<dbReference type="InterPro" id="IPR056647">
    <property type="entry name" value="DUF7745"/>
</dbReference>
<proteinExistence type="predicted"/>
<feature type="non-terminal residue" evidence="2">
    <location>
        <position position="292"/>
    </location>
</feature>
<evidence type="ECO:0000259" key="1">
    <source>
        <dbReference type="Pfam" id="PF24924"/>
    </source>
</evidence>
<gene>
    <name evidence="2" type="ORF">CR513_12766</name>
</gene>
<name>A0A371HLJ1_MUCPR</name>
<sequence length="292" mass="34768">MHPTALEALIQYYDLPVRCFTFRDFQIAPTLEEYKCLLGGRPPQYFHQDQPPYWAMIAKLLRVSEVEMAKVKRSRNDLEGLSRVYLEERLLQLREEDEWPAVINILGLLLYWILLFPHVENYIDLAVVEVFLAKKDKGENPTMAILANTYYTLNYYSKQKEGSLRCSTPLLYLWLTSHLFHYKSKTECLMEDFKWSWIITMSKEHWVRQLSEASERTICWYPPWNERENMITRYRGYPNIPLLGIQGAINYNPELVSRQAGYPMIRAPLEEVMTPFVLHRLEAYRGEYHRKI</sequence>
<protein>
    <recommendedName>
        <fullName evidence="1">DUF7745 domain-containing protein</fullName>
    </recommendedName>
</protein>
<feature type="domain" description="DUF7745" evidence="1">
    <location>
        <begin position="3"/>
        <end position="291"/>
    </location>
</feature>
<accession>A0A371HLJ1</accession>
<evidence type="ECO:0000313" key="2">
    <source>
        <dbReference type="EMBL" id="RDY03630.1"/>
    </source>
</evidence>
<organism evidence="2 3">
    <name type="scientific">Mucuna pruriens</name>
    <name type="common">Velvet bean</name>
    <name type="synonym">Dolichos pruriens</name>
    <dbReference type="NCBI Taxonomy" id="157652"/>
    <lineage>
        <taxon>Eukaryota</taxon>
        <taxon>Viridiplantae</taxon>
        <taxon>Streptophyta</taxon>
        <taxon>Embryophyta</taxon>
        <taxon>Tracheophyta</taxon>
        <taxon>Spermatophyta</taxon>
        <taxon>Magnoliopsida</taxon>
        <taxon>eudicotyledons</taxon>
        <taxon>Gunneridae</taxon>
        <taxon>Pentapetalae</taxon>
        <taxon>rosids</taxon>
        <taxon>fabids</taxon>
        <taxon>Fabales</taxon>
        <taxon>Fabaceae</taxon>
        <taxon>Papilionoideae</taxon>
        <taxon>50 kb inversion clade</taxon>
        <taxon>NPAAA clade</taxon>
        <taxon>indigoferoid/millettioid clade</taxon>
        <taxon>Phaseoleae</taxon>
        <taxon>Mucuna</taxon>
    </lineage>
</organism>
<comment type="caution">
    <text evidence="2">The sequence shown here is derived from an EMBL/GenBank/DDBJ whole genome shotgun (WGS) entry which is preliminary data.</text>
</comment>